<name>A0ABW3MDV0_9PSEU</name>
<sequence length="113" mass="12305">DADVWLYELLWGFNAAGASHGLDTLLMFGTAHINTGLTEAGPEALDQARHLGDLLRTEHLAFATTGDPGWPRYSPHGPTTRVYDTVSTVGPYPEESSRAIWGDQRFGVLDLHG</sequence>
<dbReference type="Gene3D" id="3.40.50.1820">
    <property type="entry name" value="alpha/beta hydrolase"/>
    <property type="match status" value="1"/>
</dbReference>
<dbReference type="Proteomes" id="UP001597045">
    <property type="component" value="Unassembled WGS sequence"/>
</dbReference>
<dbReference type="EMBL" id="JBHTIS010001294">
    <property type="protein sequence ID" value="MFD1047884.1"/>
    <property type="molecule type" value="Genomic_DNA"/>
</dbReference>
<gene>
    <name evidence="1" type="ORF">ACFQ1S_21250</name>
</gene>
<dbReference type="InterPro" id="IPR029058">
    <property type="entry name" value="AB_hydrolase_fold"/>
</dbReference>
<accession>A0ABW3MDV0</accession>
<keyword evidence="2" id="KW-1185">Reference proteome</keyword>
<feature type="non-terminal residue" evidence="1">
    <location>
        <position position="1"/>
    </location>
</feature>
<comment type="caution">
    <text evidence="1">The sequence shown here is derived from an EMBL/GenBank/DDBJ whole genome shotgun (WGS) entry which is preliminary data.</text>
</comment>
<evidence type="ECO:0000313" key="2">
    <source>
        <dbReference type="Proteomes" id="UP001597045"/>
    </source>
</evidence>
<protein>
    <submittedName>
        <fullName evidence="1">Carboxylesterase/lipase family protein</fullName>
    </submittedName>
</protein>
<proteinExistence type="predicted"/>
<organism evidence="1 2">
    <name type="scientific">Kibdelosporangium lantanae</name>
    <dbReference type="NCBI Taxonomy" id="1497396"/>
    <lineage>
        <taxon>Bacteria</taxon>
        <taxon>Bacillati</taxon>
        <taxon>Actinomycetota</taxon>
        <taxon>Actinomycetes</taxon>
        <taxon>Pseudonocardiales</taxon>
        <taxon>Pseudonocardiaceae</taxon>
        <taxon>Kibdelosporangium</taxon>
    </lineage>
</organism>
<evidence type="ECO:0000313" key="1">
    <source>
        <dbReference type="EMBL" id="MFD1047884.1"/>
    </source>
</evidence>
<dbReference type="SUPFAM" id="SSF53474">
    <property type="entry name" value="alpha/beta-Hydrolases"/>
    <property type="match status" value="1"/>
</dbReference>
<reference evidence="2" key="1">
    <citation type="journal article" date="2019" name="Int. J. Syst. Evol. Microbiol.">
        <title>The Global Catalogue of Microorganisms (GCM) 10K type strain sequencing project: providing services to taxonomists for standard genome sequencing and annotation.</title>
        <authorList>
            <consortium name="The Broad Institute Genomics Platform"/>
            <consortium name="The Broad Institute Genome Sequencing Center for Infectious Disease"/>
            <person name="Wu L."/>
            <person name="Ma J."/>
        </authorList>
    </citation>
    <scope>NUCLEOTIDE SEQUENCE [LARGE SCALE GENOMIC DNA]</scope>
    <source>
        <strain evidence="2">JCM 31486</strain>
    </source>
</reference>